<dbReference type="GO" id="GO:0000155">
    <property type="term" value="F:phosphorelay sensor kinase activity"/>
    <property type="evidence" value="ECO:0007669"/>
    <property type="project" value="InterPro"/>
</dbReference>
<dbReference type="EMBL" id="BIFS01000001">
    <property type="protein sequence ID" value="GCE21490.1"/>
    <property type="molecule type" value="Genomic_DNA"/>
</dbReference>
<reference evidence="14" key="1">
    <citation type="submission" date="2018-12" db="EMBL/GenBank/DDBJ databases">
        <title>Tengunoibacter tsumagoiensis gen. nov., sp. nov., Dictyobacter kobayashii sp. nov., D. alpinus sp. nov., and D. joshuensis sp. nov. and description of Dictyobacteraceae fam. nov. within the order Ktedonobacterales isolated from Tengu-no-mugimeshi.</title>
        <authorList>
            <person name="Wang C.M."/>
            <person name="Zheng Y."/>
            <person name="Sakai Y."/>
            <person name="Toyoda A."/>
            <person name="Minakuchi Y."/>
            <person name="Abe K."/>
            <person name="Yokota A."/>
            <person name="Yabe S."/>
        </authorList>
    </citation>
    <scope>NUCLEOTIDE SEQUENCE [LARGE SCALE GENOMIC DNA]</scope>
    <source>
        <strain evidence="14">Uno11</strain>
    </source>
</reference>
<dbReference type="InterPro" id="IPR011006">
    <property type="entry name" value="CheY-like_superfamily"/>
</dbReference>
<feature type="domain" description="Histidine kinase" evidence="11">
    <location>
        <begin position="365"/>
        <end position="583"/>
    </location>
</feature>
<evidence type="ECO:0000256" key="7">
    <source>
        <dbReference type="ARBA" id="ARBA00022840"/>
    </source>
</evidence>
<dbReference type="CDD" id="cd00082">
    <property type="entry name" value="HisKA"/>
    <property type="match status" value="2"/>
</dbReference>
<keyword evidence="7" id="KW-0067">ATP-binding</keyword>
<dbReference type="EC" id="2.7.13.3" evidence="2"/>
<dbReference type="SMART" id="SM00387">
    <property type="entry name" value="HATPase_c"/>
    <property type="match status" value="2"/>
</dbReference>
<evidence type="ECO:0000256" key="3">
    <source>
        <dbReference type="ARBA" id="ARBA00022553"/>
    </source>
</evidence>
<dbReference type="InterPro" id="IPR003594">
    <property type="entry name" value="HATPase_dom"/>
</dbReference>
<name>A0A402AQW9_9CHLR</name>
<proteinExistence type="predicted"/>
<comment type="catalytic activity">
    <reaction evidence="1">
        <text>ATP + protein L-histidine = ADP + protein N-phospho-L-histidine.</text>
        <dbReference type="EC" id="2.7.13.3"/>
    </reaction>
</comment>
<dbReference type="FunFam" id="3.30.565.10:FF:000006">
    <property type="entry name" value="Sensor histidine kinase WalK"/>
    <property type="match status" value="1"/>
</dbReference>
<dbReference type="OrthoDB" id="135015at2"/>
<dbReference type="Pfam" id="PF00512">
    <property type="entry name" value="HisKA"/>
    <property type="match status" value="2"/>
</dbReference>
<dbReference type="FunFam" id="3.30.565.10:FF:000037">
    <property type="entry name" value="Hybrid sensor histidine kinase/response regulator"/>
    <property type="match status" value="1"/>
</dbReference>
<dbReference type="SMART" id="SM00091">
    <property type="entry name" value="PAS"/>
    <property type="match status" value="1"/>
</dbReference>
<dbReference type="SUPFAM" id="SSF52172">
    <property type="entry name" value="CheY-like"/>
    <property type="match status" value="1"/>
</dbReference>
<dbReference type="PANTHER" id="PTHR43547">
    <property type="entry name" value="TWO-COMPONENT HISTIDINE KINASE"/>
    <property type="match status" value="1"/>
</dbReference>
<dbReference type="Gene3D" id="3.30.450.20">
    <property type="entry name" value="PAS domain"/>
    <property type="match status" value="2"/>
</dbReference>
<evidence type="ECO:0000313" key="13">
    <source>
        <dbReference type="EMBL" id="GCE21490.1"/>
    </source>
</evidence>
<dbReference type="InterPro" id="IPR003018">
    <property type="entry name" value="GAF"/>
</dbReference>
<dbReference type="CDD" id="cd00130">
    <property type="entry name" value="PAS"/>
    <property type="match status" value="1"/>
</dbReference>
<keyword evidence="14" id="KW-1185">Reference proteome</keyword>
<dbReference type="Gene3D" id="3.30.450.40">
    <property type="match status" value="1"/>
</dbReference>
<dbReference type="InterPro" id="IPR001789">
    <property type="entry name" value="Sig_transdc_resp-reg_receiver"/>
</dbReference>
<dbReference type="Pfam" id="PF02518">
    <property type="entry name" value="HATPase_c"/>
    <property type="match status" value="2"/>
</dbReference>
<dbReference type="InterPro" id="IPR005467">
    <property type="entry name" value="His_kinase_dom"/>
</dbReference>
<dbReference type="InterPro" id="IPR036097">
    <property type="entry name" value="HisK_dim/P_sf"/>
</dbReference>
<dbReference type="InterPro" id="IPR029016">
    <property type="entry name" value="GAF-like_dom_sf"/>
</dbReference>
<comment type="caution">
    <text evidence="13">The sequence shown here is derived from an EMBL/GenBank/DDBJ whole genome shotgun (WGS) entry which is preliminary data.</text>
</comment>
<protein>
    <recommendedName>
        <fullName evidence="2">histidine kinase</fullName>
        <ecNumber evidence="2">2.7.13.3</ecNumber>
    </recommendedName>
</protein>
<evidence type="ECO:0000259" key="12">
    <source>
        <dbReference type="PROSITE" id="PS50110"/>
    </source>
</evidence>
<sequence length="1168" mass="129027">MDEITVEMGRRHDDADNTLVGGGKMGQLMREYNWASSPLGAVVTWPQSLRTAVNICLASQFPMLIWWGPDLVMLYNDAYRVILGEKHPQSLGQRGSECWPEIWDIIGPMLDGVMTHGEATWSENQLLLLKRSSIIEECYFTFSYSPIHDESGAIAGIFTAVTETTGQVLGDRRMRSLRALAASTAEARTLKAVCLVTAQTLVENPDDVPFSLLYLLSSDGKKAEIAAATRWPDAMMAPMESCELADEVDALWPFARIIQTGQPILLDKLPERLGRYGIGLPEDISLPQQALLMPFWQPGQAAPYGFLIVGINPLRSLDEDYRGFLSLLAGQVATACAAARAYQDAREQAEALAELDRAKTAFFSNVSHEFRTPLTLSLGPLEAVLSDTAHPLTEEQRAQLEMVRRNGLRQLKLVNTLLDFSRIEAGRVEALYVPTDLARLTRDLVSSFHSAIERANLTLVVECAPLPEPIYVDQEMWEKIVLNLVSNALKYTLAGSIRIALQMENDVVTLTVQDTGVGIPAEDVPHLFERFYRVRQSQGRTQEGSGIGLSLVQELVRLHGGTISVESQLGVGSTFTIQLLRGHAHLPAERLGMESTLASITMGADPYVEEALRWLSGDLTASRPVVSSFLSDSIGGAEATAFGGDTTQQKATLLVVDDNADMRDYLNRLLAPTYRVWLAVDGIEALRLTRSEQPDMIISDVMMPGLDGFALLNALRSEPATKNIPFLLLSARAGEEATLEGLQAGADDYLIKPFSARELLGRIQSRLEIARLSREAENARQRLQRLLMQAPAVIAVLNGPTHIFTLVNALYSQVLGRSAEALLGKPVREALPEVEGQGFFELLDQVYQTGEPFYGNEMCMMVDRGGNGNLEEIYFNFIYQATYDTNEKIDGVLVHAVDVTEFVHARQRVEALLVALEEADQRKDEFLHMVSHELRTPITAIKGNIQLTQRRLKRFETELQEPAPPTVDELRQMHGFLTQLMERAARQIEAQKRLINDLLDVSRIQSGKLDLTLELCDLVSMVEDSVLDQHSGSSGHQIILQIEPDQSPLIVMADEGRIGQVINNYLTNARKYSPTSAAITVGISATASEARVWVRDGGPGLNAQQQKQIWERFYQDPDIPLQTGSGQGMGLGLHICQTIVQLHNGEVGVESEPGHGSTFWFTLPLVDA</sequence>
<evidence type="ECO:0000259" key="11">
    <source>
        <dbReference type="PROSITE" id="PS50109"/>
    </source>
</evidence>
<dbReference type="SMART" id="SM00448">
    <property type="entry name" value="REC"/>
    <property type="match status" value="1"/>
</dbReference>
<evidence type="ECO:0000256" key="4">
    <source>
        <dbReference type="ARBA" id="ARBA00022679"/>
    </source>
</evidence>
<dbReference type="PANTHER" id="PTHR43547:SF2">
    <property type="entry name" value="HYBRID SIGNAL TRANSDUCTION HISTIDINE KINASE C"/>
    <property type="match status" value="1"/>
</dbReference>
<dbReference type="PRINTS" id="PR00344">
    <property type="entry name" value="BCTRLSENSOR"/>
</dbReference>
<evidence type="ECO:0000256" key="6">
    <source>
        <dbReference type="ARBA" id="ARBA00022777"/>
    </source>
</evidence>
<dbReference type="PROSITE" id="PS50110">
    <property type="entry name" value="RESPONSE_REGULATORY"/>
    <property type="match status" value="1"/>
</dbReference>
<dbReference type="SMART" id="SM00388">
    <property type="entry name" value="HisKA"/>
    <property type="match status" value="2"/>
</dbReference>
<accession>A0A402AQW9</accession>
<evidence type="ECO:0000256" key="10">
    <source>
        <dbReference type="SAM" id="Coils"/>
    </source>
</evidence>
<dbReference type="InterPro" id="IPR003661">
    <property type="entry name" value="HisK_dim/P_dom"/>
</dbReference>
<keyword evidence="8" id="KW-0902">Two-component regulatory system</keyword>
<dbReference type="Gene3D" id="1.10.287.130">
    <property type="match status" value="2"/>
</dbReference>
<organism evidence="13 14">
    <name type="scientific">Dictyobacter kobayashii</name>
    <dbReference type="NCBI Taxonomy" id="2014872"/>
    <lineage>
        <taxon>Bacteria</taxon>
        <taxon>Bacillati</taxon>
        <taxon>Chloroflexota</taxon>
        <taxon>Ktedonobacteria</taxon>
        <taxon>Ktedonobacterales</taxon>
        <taxon>Dictyobacteraceae</taxon>
        <taxon>Dictyobacter</taxon>
    </lineage>
</organism>
<dbReference type="InterPro" id="IPR000014">
    <property type="entry name" value="PAS"/>
</dbReference>
<evidence type="ECO:0000256" key="8">
    <source>
        <dbReference type="ARBA" id="ARBA00023012"/>
    </source>
</evidence>
<gene>
    <name evidence="13" type="ORF">KDK_52900</name>
</gene>
<dbReference type="InterPro" id="IPR035965">
    <property type="entry name" value="PAS-like_dom_sf"/>
</dbReference>
<dbReference type="FunFam" id="1.10.287.130:FF:000045">
    <property type="entry name" value="Two-component system sensor histidine kinase/response regulator"/>
    <property type="match status" value="1"/>
</dbReference>
<feature type="modified residue" description="4-aspartylphosphate" evidence="9">
    <location>
        <position position="700"/>
    </location>
</feature>
<dbReference type="CDD" id="cd16922">
    <property type="entry name" value="HATPase_EvgS-ArcB-TorS-like"/>
    <property type="match status" value="1"/>
</dbReference>
<keyword evidence="4" id="KW-0808">Transferase</keyword>
<feature type="domain" description="Histidine kinase" evidence="11">
    <location>
        <begin position="929"/>
        <end position="1167"/>
    </location>
</feature>
<evidence type="ECO:0000256" key="2">
    <source>
        <dbReference type="ARBA" id="ARBA00012438"/>
    </source>
</evidence>
<dbReference type="PROSITE" id="PS50109">
    <property type="entry name" value="HIS_KIN"/>
    <property type="match status" value="2"/>
</dbReference>
<feature type="domain" description="Response regulatory" evidence="12">
    <location>
        <begin position="652"/>
        <end position="767"/>
    </location>
</feature>
<keyword evidence="10" id="KW-0175">Coiled coil</keyword>
<keyword evidence="3 9" id="KW-0597">Phosphoprotein</keyword>
<dbReference type="InterPro" id="IPR036890">
    <property type="entry name" value="HATPase_C_sf"/>
</dbReference>
<evidence type="ECO:0000313" key="14">
    <source>
        <dbReference type="Proteomes" id="UP000287188"/>
    </source>
</evidence>
<feature type="coiled-coil region" evidence="10">
    <location>
        <begin position="762"/>
        <end position="789"/>
    </location>
</feature>
<dbReference type="RefSeq" id="WP_126553184.1">
    <property type="nucleotide sequence ID" value="NZ_BIFS01000001.1"/>
</dbReference>
<dbReference type="AlphaFoldDB" id="A0A402AQW9"/>
<dbReference type="InterPro" id="IPR004358">
    <property type="entry name" value="Sig_transdc_His_kin-like_C"/>
</dbReference>
<dbReference type="Pfam" id="PF13185">
    <property type="entry name" value="GAF_2"/>
    <property type="match status" value="1"/>
</dbReference>
<dbReference type="Pfam" id="PF00072">
    <property type="entry name" value="Response_reg"/>
    <property type="match status" value="1"/>
</dbReference>
<evidence type="ECO:0000256" key="5">
    <source>
        <dbReference type="ARBA" id="ARBA00022741"/>
    </source>
</evidence>
<dbReference type="Pfam" id="PF08448">
    <property type="entry name" value="PAS_4"/>
    <property type="match status" value="1"/>
</dbReference>
<dbReference type="GO" id="GO:0005524">
    <property type="term" value="F:ATP binding"/>
    <property type="evidence" value="ECO:0007669"/>
    <property type="project" value="UniProtKB-KW"/>
</dbReference>
<dbReference type="SUPFAM" id="SSF55874">
    <property type="entry name" value="ATPase domain of HSP90 chaperone/DNA topoisomerase II/histidine kinase"/>
    <property type="match status" value="2"/>
</dbReference>
<dbReference type="SUPFAM" id="SSF47384">
    <property type="entry name" value="Homodimeric domain of signal transducing histidine kinase"/>
    <property type="match status" value="2"/>
</dbReference>
<dbReference type="CDD" id="cd00075">
    <property type="entry name" value="HATPase"/>
    <property type="match status" value="1"/>
</dbReference>
<dbReference type="Gene3D" id="3.30.565.10">
    <property type="entry name" value="Histidine kinase-like ATPase, C-terminal domain"/>
    <property type="match status" value="2"/>
</dbReference>
<dbReference type="Proteomes" id="UP000287188">
    <property type="component" value="Unassembled WGS sequence"/>
</dbReference>
<evidence type="ECO:0000256" key="9">
    <source>
        <dbReference type="PROSITE-ProRule" id="PRU00169"/>
    </source>
</evidence>
<dbReference type="Gene3D" id="3.40.50.2300">
    <property type="match status" value="1"/>
</dbReference>
<keyword evidence="6" id="KW-0418">Kinase</keyword>
<evidence type="ECO:0000256" key="1">
    <source>
        <dbReference type="ARBA" id="ARBA00000085"/>
    </source>
</evidence>
<dbReference type="SUPFAM" id="SSF55781">
    <property type="entry name" value="GAF domain-like"/>
    <property type="match status" value="1"/>
</dbReference>
<dbReference type="SUPFAM" id="SSF55785">
    <property type="entry name" value="PYP-like sensor domain (PAS domain)"/>
    <property type="match status" value="2"/>
</dbReference>
<dbReference type="InterPro" id="IPR013656">
    <property type="entry name" value="PAS_4"/>
</dbReference>
<keyword evidence="5" id="KW-0547">Nucleotide-binding</keyword>